<dbReference type="InterPro" id="IPR011051">
    <property type="entry name" value="RmlC_Cupin_sf"/>
</dbReference>
<name>A0A6H0SN54_9MICC</name>
<keyword evidence="2" id="KW-1185">Reference proteome</keyword>
<protein>
    <submittedName>
        <fullName evidence="1">Cupin</fullName>
    </submittedName>
</protein>
<dbReference type="EMBL" id="CP032549">
    <property type="protein sequence ID" value="QIV88590.1"/>
    <property type="molecule type" value="Genomic_DNA"/>
</dbReference>
<organism evidence="1 2">
    <name type="scientific">Glutamicibacter mishrai</name>
    <dbReference type="NCBI Taxonomy" id="1775880"/>
    <lineage>
        <taxon>Bacteria</taxon>
        <taxon>Bacillati</taxon>
        <taxon>Actinomycetota</taxon>
        <taxon>Actinomycetes</taxon>
        <taxon>Micrococcales</taxon>
        <taxon>Micrococcaceae</taxon>
        <taxon>Glutamicibacter</taxon>
    </lineage>
</organism>
<dbReference type="SUPFAM" id="SSF51182">
    <property type="entry name" value="RmlC-like cupins"/>
    <property type="match status" value="1"/>
</dbReference>
<evidence type="ECO:0000313" key="2">
    <source>
        <dbReference type="Proteomes" id="UP000502331"/>
    </source>
</evidence>
<dbReference type="InterPro" id="IPR014710">
    <property type="entry name" value="RmlC-like_jellyroll"/>
</dbReference>
<dbReference type="Gene3D" id="2.60.120.10">
    <property type="entry name" value="Jelly Rolls"/>
    <property type="match status" value="1"/>
</dbReference>
<dbReference type="Proteomes" id="UP000502331">
    <property type="component" value="Chromosome"/>
</dbReference>
<dbReference type="CDD" id="cd02208">
    <property type="entry name" value="cupin_RmlC-like"/>
    <property type="match status" value="1"/>
</dbReference>
<proteinExistence type="predicted"/>
<gene>
    <name evidence="1" type="ORF">D3791_00305</name>
</gene>
<reference evidence="1 2" key="1">
    <citation type="submission" date="2018-09" db="EMBL/GenBank/DDBJ databases">
        <title>Glutamicibacter mishrai S5-52T (LMG 29155T = KCTC 39846T).</title>
        <authorList>
            <person name="Das S.K."/>
        </authorList>
    </citation>
    <scope>NUCLEOTIDE SEQUENCE [LARGE SCALE GENOMIC DNA]</scope>
    <source>
        <strain evidence="1 2">S5-52</strain>
    </source>
</reference>
<sequence length="119" mass="12821">MNEPQRMANTSKLPAGASNGALWKLEPADRDLDANVISLAPGEQIGEHLGPALDVLLHVFAGSGMLHTASGQIELEVGDIIYLPAHSQRRFTAGEHGLAYFSVHQRKNTTGLMPVPRRS</sequence>
<accession>A0A6H0SN54</accession>
<dbReference type="AlphaFoldDB" id="A0A6H0SN54"/>
<evidence type="ECO:0000313" key="1">
    <source>
        <dbReference type="EMBL" id="QIV88590.1"/>
    </source>
</evidence>